<dbReference type="WBParaSite" id="SPAL_0000906800.1">
    <property type="protein sequence ID" value="SPAL_0000906800.1"/>
    <property type="gene ID" value="SPAL_0000906800"/>
</dbReference>
<dbReference type="PANTHER" id="PTHR23208:SF36">
    <property type="entry name" value="LYSOZYME-RELATED"/>
    <property type="match status" value="1"/>
</dbReference>
<proteinExistence type="predicted"/>
<name>A0A0N5BT80_STREA</name>
<dbReference type="InterPro" id="IPR017853">
    <property type="entry name" value="GH"/>
</dbReference>
<keyword evidence="2" id="KW-1185">Reference proteome</keyword>
<dbReference type="Proteomes" id="UP000046392">
    <property type="component" value="Unplaced"/>
</dbReference>
<dbReference type="Gene3D" id="3.20.20.80">
    <property type="entry name" value="Glycosidases"/>
    <property type="match status" value="1"/>
</dbReference>
<keyword evidence="1" id="KW-0732">Signal</keyword>
<reference evidence="3" key="1">
    <citation type="submission" date="2017-02" db="UniProtKB">
        <authorList>
            <consortium name="WormBaseParasite"/>
        </authorList>
    </citation>
    <scope>IDENTIFICATION</scope>
</reference>
<dbReference type="AlphaFoldDB" id="A0A0N5BT80"/>
<protein>
    <submittedName>
        <fullName evidence="3">Lysozyme</fullName>
    </submittedName>
</protein>
<evidence type="ECO:0000313" key="2">
    <source>
        <dbReference type="Proteomes" id="UP000046392"/>
    </source>
</evidence>
<dbReference type="PANTHER" id="PTHR23208">
    <property type="entry name" value="LYSOZYME PROTEIN"/>
    <property type="match status" value="1"/>
</dbReference>
<evidence type="ECO:0000256" key="1">
    <source>
        <dbReference type="SAM" id="SignalP"/>
    </source>
</evidence>
<dbReference type="InterPro" id="IPR051595">
    <property type="entry name" value="GH25_Enzymes"/>
</dbReference>
<accession>A0A0N5BT80</accession>
<dbReference type="GO" id="GO:0007165">
    <property type="term" value="P:signal transduction"/>
    <property type="evidence" value="ECO:0007669"/>
    <property type="project" value="TreeGrafter"/>
</dbReference>
<feature type="signal peptide" evidence="1">
    <location>
        <begin position="1"/>
        <end position="21"/>
    </location>
</feature>
<feature type="chain" id="PRO_5005894823" evidence="1">
    <location>
        <begin position="22"/>
        <end position="254"/>
    </location>
</feature>
<sequence>MLSKISTVLLLLSISFVSTNADYAYAADVEGLLNPSQFNCFKSKGYSAVFTQIYATVNGGSVNKYGSQNVIYAHKAGLATEVYIDPSPQSIKPSYTQFDEAYYQLTNANISVRSIWLKVTKPLLWNQNVFYNINFIKDIITRAQSYNVNLGIYTNWYDWDQITGSTTIFQQYSLPLWYWNTRGFGSNAETSYDFDDFVNFGGWFSQNPKAKEYGLIEWSCSTVISEISYHTPKSYLELLRNKNLTQPVAGSAIL</sequence>
<dbReference type="SUPFAM" id="SSF51445">
    <property type="entry name" value="(Trans)glycosidases"/>
    <property type="match status" value="1"/>
</dbReference>
<organism evidence="2 3">
    <name type="scientific">Strongyloides papillosus</name>
    <name type="common">Intestinal threadworm</name>
    <dbReference type="NCBI Taxonomy" id="174720"/>
    <lineage>
        <taxon>Eukaryota</taxon>
        <taxon>Metazoa</taxon>
        <taxon>Ecdysozoa</taxon>
        <taxon>Nematoda</taxon>
        <taxon>Chromadorea</taxon>
        <taxon>Rhabditida</taxon>
        <taxon>Tylenchina</taxon>
        <taxon>Panagrolaimomorpha</taxon>
        <taxon>Strongyloidoidea</taxon>
        <taxon>Strongyloididae</taxon>
        <taxon>Strongyloides</taxon>
    </lineage>
</organism>
<dbReference type="GO" id="GO:0045087">
    <property type="term" value="P:innate immune response"/>
    <property type="evidence" value="ECO:0007669"/>
    <property type="project" value="TreeGrafter"/>
</dbReference>
<evidence type="ECO:0000313" key="3">
    <source>
        <dbReference type="WBParaSite" id="SPAL_0000906800.1"/>
    </source>
</evidence>